<dbReference type="AlphaFoldDB" id="A0A3E2TRF9"/>
<keyword evidence="3" id="KW-0812">Transmembrane</keyword>
<accession>A0A3E2TRF9</accession>
<evidence type="ECO:0000313" key="5">
    <source>
        <dbReference type="Proteomes" id="UP000260773"/>
    </source>
</evidence>
<feature type="active site" description="Proton donor/acceptor" evidence="2">
    <location>
        <position position="420"/>
    </location>
</feature>
<dbReference type="Proteomes" id="UP000260773">
    <property type="component" value="Unassembled WGS sequence"/>
</dbReference>
<name>A0A3E2TRF9_9FIRM</name>
<proteinExistence type="predicted"/>
<dbReference type="CDD" id="cd05827">
    <property type="entry name" value="Sortase_C"/>
    <property type="match status" value="2"/>
</dbReference>
<keyword evidence="1" id="KW-0378">Hydrolase</keyword>
<feature type="active site" description="Acyl-thioester intermediate" evidence="2">
    <location>
        <position position="483"/>
    </location>
</feature>
<keyword evidence="3" id="KW-1133">Transmembrane helix</keyword>
<dbReference type="InterPro" id="IPR005754">
    <property type="entry name" value="Sortase"/>
</dbReference>
<evidence type="ECO:0000313" key="4">
    <source>
        <dbReference type="EMBL" id="RGB81291.1"/>
    </source>
</evidence>
<comment type="caution">
    <text evidence="4">The sequence shown here is derived from an EMBL/GenBank/DDBJ whole genome shotgun (WGS) entry which is preliminary data.</text>
</comment>
<dbReference type="Pfam" id="PF04203">
    <property type="entry name" value="Sortase"/>
    <property type="match status" value="2"/>
</dbReference>
<dbReference type="Gene3D" id="2.40.260.10">
    <property type="entry name" value="Sortase"/>
    <property type="match status" value="2"/>
</dbReference>
<dbReference type="RefSeq" id="WP_117527330.1">
    <property type="nucleotide sequence ID" value="NZ_JAQENQ010000003.1"/>
</dbReference>
<dbReference type="GO" id="GO:0016787">
    <property type="term" value="F:hydrolase activity"/>
    <property type="evidence" value="ECO:0007669"/>
    <property type="project" value="UniProtKB-KW"/>
</dbReference>
<dbReference type="SUPFAM" id="SSF63817">
    <property type="entry name" value="Sortase"/>
    <property type="match status" value="2"/>
</dbReference>
<feature type="transmembrane region" description="Helical" evidence="3">
    <location>
        <begin position="541"/>
        <end position="559"/>
    </location>
</feature>
<evidence type="ECO:0000256" key="3">
    <source>
        <dbReference type="SAM" id="Phobius"/>
    </source>
</evidence>
<dbReference type="EMBL" id="QVEP01000006">
    <property type="protein sequence ID" value="RGB81291.1"/>
    <property type="molecule type" value="Genomic_DNA"/>
</dbReference>
<dbReference type="InterPro" id="IPR023365">
    <property type="entry name" value="Sortase_dom-sf"/>
</dbReference>
<evidence type="ECO:0000256" key="1">
    <source>
        <dbReference type="ARBA" id="ARBA00022801"/>
    </source>
</evidence>
<dbReference type="NCBIfam" id="TIGR01076">
    <property type="entry name" value="sortase_fam"/>
    <property type="match status" value="2"/>
</dbReference>
<dbReference type="InterPro" id="IPR042002">
    <property type="entry name" value="Sortase_C"/>
</dbReference>
<protein>
    <submittedName>
        <fullName evidence="4">Class C sortase</fullName>
    </submittedName>
</protein>
<evidence type="ECO:0000256" key="2">
    <source>
        <dbReference type="PIRSR" id="PIRSR605754-1"/>
    </source>
</evidence>
<organism evidence="4 5">
    <name type="scientific">Coprococcus catus</name>
    <dbReference type="NCBI Taxonomy" id="116085"/>
    <lineage>
        <taxon>Bacteria</taxon>
        <taxon>Bacillati</taxon>
        <taxon>Bacillota</taxon>
        <taxon>Clostridia</taxon>
        <taxon>Lachnospirales</taxon>
        <taxon>Lachnospiraceae</taxon>
        <taxon>Coprococcus</taxon>
    </lineage>
</organism>
<reference evidence="4 5" key="1">
    <citation type="submission" date="2018-08" db="EMBL/GenBank/DDBJ databases">
        <title>A genome reference for cultivated species of the human gut microbiota.</title>
        <authorList>
            <person name="Zou Y."/>
            <person name="Xue W."/>
            <person name="Luo G."/>
        </authorList>
    </citation>
    <scope>NUCLEOTIDE SEQUENCE [LARGE SCALE GENOMIC DNA]</scope>
    <source>
        <strain evidence="4 5">AF45-17</strain>
    </source>
</reference>
<sequence length="569" mass="64580">MGRKNRKRFEWVPYLCIAAGLLCMLYPYCSEYIFQNRTTSVISTYERASMALEESQHQEMLEQAQHYNEYLAGSQEKLTDPFQMKKGEANDLMYDQLLSTGGSDVMAYIEIPKINVVLPIYHGTSSQVLSKGVGHLEGTSLPVGGQDTHTVLTGHTGLDQARLLSDLNEIEEGDVFCIYVLGACLKYQVFDVETVLPDDTDGLQIIKGEDRATLVTCTPYGINTHRLLVHGRRMEEGFADVEAPGEKTEHSRDSQWQKRYQYAALIGGLLIIGIILLFSQDILKIAGICLMISGTFLFISPELMQTAQKVKMQIVIQTYEKSEETQKQHQEESALYQKMVTYNQTIYREQQKGLDNLGEDGAMENFENEMIGVLEIPALNQDFPIYAGATAEHMSEGVAVMKDTSLPVGGEDTNCVIAGHRGYNRSKTFFKDIEYLSAGDRIYIKNSWEELVYEVEKIDIVTPNDVDAVKIWPGKDMVTLLTCHPYGSNGKYRYLVYCSRVKDAGKDDRKKEVSYAYKDHIVASDGQIYSLSSKDIQKEKYFRWLCAIILFLIMAAMKIKDMWRKRRQT</sequence>
<dbReference type="NCBIfam" id="NF033745">
    <property type="entry name" value="class_C_sortase"/>
    <property type="match status" value="2"/>
</dbReference>
<gene>
    <name evidence="4" type="ORF">DW070_03885</name>
</gene>
<feature type="transmembrane region" description="Helical" evidence="3">
    <location>
        <begin position="12"/>
        <end position="28"/>
    </location>
</feature>
<keyword evidence="3" id="KW-0472">Membrane</keyword>
<feature type="transmembrane region" description="Helical" evidence="3">
    <location>
        <begin position="260"/>
        <end position="278"/>
    </location>
</feature>
<feature type="transmembrane region" description="Helical" evidence="3">
    <location>
        <begin position="285"/>
        <end position="304"/>
    </location>
</feature>